<keyword evidence="1" id="KW-0472">Membrane</keyword>
<reference evidence="2" key="1">
    <citation type="submission" date="2020-01" db="EMBL/GenBank/DDBJ databases">
        <authorList>
            <person name="Meier V. D."/>
            <person name="Meier V D."/>
        </authorList>
    </citation>
    <scope>NUCLEOTIDE SEQUENCE</scope>
    <source>
        <strain evidence="2">HLG_WM_MAG_07</strain>
    </source>
</reference>
<gene>
    <name evidence="2" type="ORF">HELGO_WM11234</name>
</gene>
<keyword evidence="1" id="KW-1133">Transmembrane helix</keyword>
<proteinExistence type="predicted"/>
<dbReference type="InterPro" id="IPR005133">
    <property type="entry name" value="PhaG_MnhG_YufB"/>
</dbReference>
<organism evidence="2">
    <name type="scientific">uncultured Thiotrichaceae bacterium</name>
    <dbReference type="NCBI Taxonomy" id="298394"/>
    <lineage>
        <taxon>Bacteria</taxon>
        <taxon>Pseudomonadati</taxon>
        <taxon>Pseudomonadota</taxon>
        <taxon>Gammaproteobacteria</taxon>
        <taxon>Thiotrichales</taxon>
        <taxon>Thiotrichaceae</taxon>
        <taxon>environmental samples</taxon>
    </lineage>
</organism>
<name>A0A6S6SDS8_9GAMM</name>
<feature type="transmembrane region" description="Helical" evidence="1">
    <location>
        <begin position="7"/>
        <end position="28"/>
    </location>
</feature>
<evidence type="ECO:0000313" key="2">
    <source>
        <dbReference type="EMBL" id="CAA6803507.1"/>
    </source>
</evidence>
<dbReference type="AlphaFoldDB" id="A0A6S6SDS8"/>
<keyword evidence="1" id="KW-0812">Transmembrane</keyword>
<dbReference type="GO" id="GO:0015385">
    <property type="term" value="F:sodium:proton antiporter activity"/>
    <property type="evidence" value="ECO:0007669"/>
    <property type="project" value="TreeGrafter"/>
</dbReference>
<accession>A0A6S6SDS8</accession>
<protein>
    <submittedName>
        <fullName evidence="2">Sodium:proton antiporter</fullName>
    </submittedName>
</protein>
<dbReference type="PANTHER" id="PTHR34703">
    <property type="entry name" value="ANTIPORTER SUBUNIT MNHG2-RELATED"/>
    <property type="match status" value="1"/>
</dbReference>
<evidence type="ECO:0000256" key="1">
    <source>
        <dbReference type="SAM" id="Phobius"/>
    </source>
</evidence>
<dbReference type="Pfam" id="PF03334">
    <property type="entry name" value="PhaG_MnhG_YufB"/>
    <property type="match status" value="1"/>
</dbReference>
<feature type="transmembrane region" description="Helical" evidence="1">
    <location>
        <begin position="48"/>
        <end position="77"/>
    </location>
</feature>
<dbReference type="EMBL" id="CACVAY010000015">
    <property type="protein sequence ID" value="CAA6803507.1"/>
    <property type="molecule type" value="Genomic_DNA"/>
</dbReference>
<sequence length="116" mass="12631">MEQVVDILSWLLLLAGSFLGISGAIGLFRFPDFYSRVHAASVTDTLCALLIISGLVLQAGFTLITVKLIIVLLFLWYTSPVASHALVKAAHYHGLKPLLSDSNEDEVKEEEVSSKS</sequence>
<dbReference type="NCBIfam" id="TIGR01300">
    <property type="entry name" value="CPA3_mnhG_phaG"/>
    <property type="match status" value="1"/>
</dbReference>
<dbReference type="PANTHER" id="PTHR34703:SF1">
    <property type="entry name" value="ANTIPORTER SUBUNIT MNHG2-RELATED"/>
    <property type="match status" value="1"/>
</dbReference>